<evidence type="ECO:0000313" key="3">
    <source>
        <dbReference type="Proteomes" id="UP001412067"/>
    </source>
</evidence>
<sequence length="67" mass="7137">MADIGSEVKREVSAGIASVSRMMERLDTRENRRNGDGSNVLERVAEDRRSALASASSAPNSQAATSN</sequence>
<dbReference type="Proteomes" id="UP001412067">
    <property type="component" value="Unassembled WGS sequence"/>
</dbReference>
<proteinExistence type="predicted"/>
<protein>
    <submittedName>
        <fullName evidence="2">E3 ubiquitin-protein ligase RHF2A</fullName>
    </submittedName>
</protein>
<evidence type="ECO:0000313" key="2">
    <source>
        <dbReference type="EMBL" id="KAK8941996.1"/>
    </source>
</evidence>
<gene>
    <name evidence="2" type="primary">RHF2A</name>
    <name evidence="2" type="ORF">KSP40_PGU009581</name>
</gene>
<dbReference type="EMBL" id="JBBWWR010000019">
    <property type="protein sequence ID" value="KAK8941996.1"/>
    <property type="molecule type" value="Genomic_DNA"/>
</dbReference>
<reference evidence="2 3" key="1">
    <citation type="journal article" date="2022" name="Nat. Plants">
        <title>Genomes of leafy and leafless Platanthera orchids illuminate the evolution of mycoheterotrophy.</title>
        <authorList>
            <person name="Li M.H."/>
            <person name="Liu K.W."/>
            <person name="Li Z."/>
            <person name="Lu H.C."/>
            <person name="Ye Q.L."/>
            <person name="Zhang D."/>
            <person name="Wang J.Y."/>
            <person name="Li Y.F."/>
            <person name="Zhong Z.M."/>
            <person name="Liu X."/>
            <person name="Yu X."/>
            <person name="Liu D.K."/>
            <person name="Tu X.D."/>
            <person name="Liu B."/>
            <person name="Hao Y."/>
            <person name="Liao X.Y."/>
            <person name="Jiang Y.T."/>
            <person name="Sun W.H."/>
            <person name="Chen J."/>
            <person name="Chen Y.Q."/>
            <person name="Ai Y."/>
            <person name="Zhai J.W."/>
            <person name="Wu S.S."/>
            <person name="Zhou Z."/>
            <person name="Hsiao Y.Y."/>
            <person name="Wu W.L."/>
            <person name="Chen Y.Y."/>
            <person name="Lin Y.F."/>
            <person name="Hsu J.L."/>
            <person name="Li C.Y."/>
            <person name="Wang Z.W."/>
            <person name="Zhao X."/>
            <person name="Zhong W.Y."/>
            <person name="Ma X.K."/>
            <person name="Ma L."/>
            <person name="Huang J."/>
            <person name="Chen G.Z."/>
            <person name="Huang M.Z."/>
            <person name="Huang L."/>
            <person name="Peng D.H."/>
            <person name="Luo Y.B."/>
            <person name="Zou S.Q."/>
            <person name="Chen S.P."/>
            <person name="Lan S."/>
            <person name="Tsai W.C."/>
            <person name="Van de Peer Y."/>
            <person name="Liu Z.J."/>
        </authorList>
    </citation>
    <scope>NUCLEOTIDE SEQUENCE [LARGE SCALE GENOMIC DNA]</scope>
    <source>
        <strain evidence="2">Lor288</strain>
    </source>
</reference>
<feature type="region of interest" description="Disordered" evidence="1">
    <location>
        <begin position="48"/>
        <end position="67"/>
    </location>
</feature>
<name>A0ABR2LIT4_9ASPA</name>
<evidence type="ECO:0000256" key="1">
    <source>
        <dbReference type="SAM" id="MobiDB-lite"/>
    </source>
</evidence>
<comment type="caution">
    <text evidence="2">The sequence shown here is derived from an EMBL/GenBank/DDBJ whole genome shotgun (WGS) entry which is preliminary data.</text>
</comment>
<accession>A0ABR2LIT4</accession>
<keyword evidence="3" id="KW-1185">Reference proteome</keyword>
<feature type="compositionally biased region" description="Low complexity" evidence="1">
    <location>
        <begin position="51"/>
        <end position="67"/>
    </location>
</feature>
<organism evidence="2 3">
    <name type="scientific">Platanthera guangdongensis</name>
    <dbReference type="NCBI Taxonomy" id="2320717"/>
    <lineage>
        <taxon>Eukaryota</taxon>
        <taxon>Viridiplantae</taxon>
        <taxon>Streptophyta</taxon>
        <taxon>Embryophyta</taxon>
        <taxon>Tracheophyta</taxon>
        <taxon>Spermatophyta</taxon>
        <taxon>Magnoliopsida</taxon>
        <taxon>Liliopsida</taxon>
        <taxon>Asparagales</taxon>
        <taxon>Orchidaceae</taxon>
        <taxon>Orchidoideae</taxon>
        <taxon>Orchideae</taxon>
        <taxon>Orchidinae</taxon>
        <taxon>Platanthera</taxon>
    </lineage>
</organism>